<evidence type="ECO:0000313" key="2">
    <source>
        <dbReference type="Proteomes" id="UP001597273"/>
    </source>
</evidence>
<proteinExistence type="predicted"/>
<reference evidence="2" key="1">
    <citation type="journal article" date="2019" name="Int. J. Syst. Evol. Microbiol.">
        <title>The Global Catalogue of Microorganisms (GCM) 10K type strain sequencing project: providing services to taxonomists for standard genome sequencing and annotation.</title>
        <authorList>
            <consortium name="The Broad Institute Genomics Platform"/>
            <consortium name="The Broad Institute Genome Sequencing Center for Infectious Disease"/>
            <person name="Wu L."/>
            <person name="Ma J."/>
        </authorList>
    </citation>
    <scope>NUCLEOTIDE SEQUENCE [LARGE SCALE GENOMIC DNA]</scope>
    <source>
        <strain evidence="2">CGMCC 1.15475</strain>
    </source>
</reference>
<dbReference type="RefSeq" id="WP_204893180.1">
    <property type="nucleotide sequence ID" value="NZ_JBHUFW010000008.1"/>
</dbReference>
<comment type="caution">
    <text evidence="1">The sequence shown here is derived from an EMBL/GenBank/DDBJ whole genome shotgun (WGS) entry which is preliminary data.</text>
</comment>
<name>A0ABW4QIR5_9BACL</name>
<dbReference type="EMBL" id="JBHUFW010000008">
    <property type="protein sequence ID" value="MFD1863489.1"/>
    <property type="molecule type" value="Genomic_DNA"/>
</dbReference>
<keyword evidence="2" id="KW-1185">Reference proteome</keyword>
<gene>
    <name evidence="1" type="ORF">ACFSDB_11230</name>
</gene>
<evidence type="ECO:0000313" key="1">
    <source>
        <dbReference type="EMBL" id="MFD1863489.1"/>
    </source>
</evidence>
<protein>
    <submittedName>
        <fullName evidence="1">YdeI family protein</fullName>
    </submittedName>
</protein>
<sequence>MEITNLLDAKNRQELREWLEENAASAKFCWVVLGTKKQPGALQYLDAVEEALCFGWIDGTKKKLSDTQMAQRLSPRQKKSNWTELNKERVRRLQKLGLMTAQGLEALPDMRPESFVVNPEVLARLKEDAQVYQNFLDFPELYRRIRIDNIQGYKDYDPEIYRQRLEKFIANTRENKMYGQWNDNGRLSNY</sequence>
<organism evidence="1 2">
    <name type="scientific">Planococcus chinensis</name>
    <dbReference type="NCBI Taxonomy" id="272917"/>
    <lineage>
        <taxon>Bacteria</taxon>
        <taxon>Bacillati</taxon>
        <taxon>Bacillota</taxon>
        <taxon>Bacilli</taxon>
        <taxon>Bacillales</taxon>
        <taxon>Caryophanaceae</taxon>
        <taxon>Planococcus</taxon>
    </lineage>
</organism>
<accession>A0ABW4QIR5</accession>
<dbReference type="Proteomes" id="UP001597273">
    <property type="component" value="Unassembled WGS sequence"/>
</dbReference>
<dbReference type="Pfam" id="PF13376">
    <property type="entry name" value="OmdA"/>
    <property type="match status" value="1"/>
</dbReference>